<dbReference type="InterPro" id="IPR020539">
    <property type="entry name" value="RNase_P_CS"/>
</dbReference>
<dbReference type="KEGG" id="csee:C10C_0905"/>
<reference evidence="10" key="1">
    <citation type="submission" date="2017-11" db="EMBL/GenBank/DDBJ databases">
        <authorList>
            <person name="Seth-Smith MB H."/>
        </authorList>
    </citation>
    <scope>NUCLEOTIDE SEQUENCE [LARGE SCALE GENOMIC DNA]</scope>
</reference>
<comment type="function">
    <text evidence="1 7">RNaseP catalyzes the removal of the 5'-leader sequence from pre-tRNA to produce the mature 5'-terminus. It can also cleave other RNA substrates such as 4.5S RNA. The protein component plays an auxiliary but essential role in vivo by binding to the 5'-leader sequence and broadening the substrate specificity of the ribozyme.</text>
</comment>
<dbReference type="EC" id="3.1.26.5" evidence="7 8"/>
<evidence type="ECO:0000256" key="6">
    <source>
        <dbReference type="ARBA" id="ARBA00022884"/>
    </source>
</evidence>
<evidence type="ECO:0000256" key="8">
    <source>
        <dbReference type="NCBIfam" id="TIGR00188"/>
    </source>
</evidence>
<evidence type="ECO:0000256" key="4">
    <source>
        <dbReference type="ARBA" id="ARBA00022759"/>
    </source>
</evidence>
<comment type="catalytic activity">
    <reaction evidence="7">
        <text>Endonucleolytic cleavage of RNA, removing 5'-extranucleotides from tRNA precursor.</text>
        <dbReference type="EC" id="3.1.26.5"/>
    </reaction>
</comment>
<evidence type="ECO:0000256" key="7">
    <source>
        <dbReference type="HAMAP-Rule" id="MF_00227"/>
    </source>
</evidence>
<dbReference type="PANTHER" id="PTHR33992">
    <property type="entry name" value="RIBONUCLEASE P PROTEIN COMPONENT"/>
    <property type="match status" value="1"/>
</dbReference>
<evidence type="ECO:0000313" key="10">
    <source>
        <dbReference type="Proteomes" id="UP000244926"/>
    </source>
</evidence>
<dbReference type="Gene3D" id="3.30.230.10">
    <property type="match status" value="1"/>
</dbReference>
<dbReference type="InterPro" id="IPR014721">
    <property type="entry name" value="Ribsml_uS5_D2-typ_fold_subgr"/>
</dbReference>
<keyword evidence="3 7" id="KW-0540">Nuclease</keyword>
<dbReference type="EMBL" id="LT993738">
    <property type="protein sequence ID" value="SPN74042.1"/>
    <property type="molecule type" value="Genomic_DNA"/>
</dbReference>
<dbReference type="OrthoDB" id="9810867at2"/>
<dbReference type="SUPFAM" id="SSF54211">
    <property type="entry name" value="Ribosomal protein S5 domain 2-like"/>
    <property type="match status" value="1"/>
</dbReference>
<dbReference type="GO" id="GO:0000049">
    <property type="term" value="F:tRNA binding"/>
    <property type="evidence" value="ECO:0007669"/>
    <property type="project" value="UniProtKB-UniRule"/>
</dbReference>
<proteinExistence type="inferred from homology"/>
<dbReference type="InterPro" id="IPR020568">
    <property type="entry name" value="Ribosomal_Su5_D2-typ_SF"/>
</dbReference>
<protein>
    <recommendedName>
        <fullName evidence="7 8">Ribonuclease P protein component</fullName>
        <shortName evidence="7">RNase P protein</shortName>
        <shortName evidence="7">RNaseP protein</shortName>
        <ecNumber evidence="7 8">3.1.26.5</ecNumber>
    </recommendedName>
    <alternativeName>
        <fullName evidence="7">Protein C5</fullName>
    </alternativeName>
</protein>
<dbReference type="Pfam" id="PF00825">
    <property type="entry name" value="Ribonuclease_P"/>
    <property type="match status" value="1"/>
</dbReference>
<name>A0A2R8FCH7_9CHLA</name>
<keyword evidence="4 7" id="KW-0255">Endonuclease</keyword>
<accession>A0A2R8FCH7</accession>
<dbReference type="InterPro" id="IPR000100">
    <property type="entry name" value="RNase_P"/>
</dbReference>
<dbReference type="GO" id="GO:0004526">
    <property type="term" value="F:ribonuclease P activity"/>
    <property type="evidence" value="ECO:0007669"/>
    <property type="project" value="UniProtKB-UniRule"/>
</dbReference>
<keyword evidence="6 7" id="KW-0694">RNA-binding</keyword>
<dbReference type="PANTHER" id="PTHR33992:SF1">
    <property type="entry name" value="RIBONUCLEASE P PROTEIN COMPONENT"/>
    <property type="match status" value="1"/>
</dbReference>
<evidence type="ECO:0000256" key="3">
    <source>
        <dbReference type="ARBA" id="ARBA00022722"/>
    </source>
</evidence>
<organism evidence="9 10">
    <name type="scientific">Chlamydia serpentis</name>
    <dbReference type="NCBI Taxonomy" id="1967782"/>
    <lineage>
        <taxon>Bacteria</taxon>
        <taxon>Pseudomonadati</taxon>
        <taxon>Chlamydiota</taxon>
        <taxon>Chlamydiia</taxon>
        <taxon>Chlamydiales</taxon>
        <taxon>Chlamydiaceae</taxon>
        <taxon>Chlamydia/Chlamydophila group</taxon>
        <taxon>Chlamydia</taxon>
    </lineage>
</organism>
<dbReference type="GO" id="GO:0042781">
    <property type="term" value="F:3'-tRNA processing endoribonuclease activity"/>
    <property type="evidence" value="ECO:0007669"/>
    <property type="project" value="TreeGrafter"/>
</dbReference>
<dbReference type="GO" id="GO:0001682">
    <property type="term" value="P:tRNA 5'-leader removal"/>
    <property type="evidence" value="ECO:0007669"/>
    <property type="project" value="UniProtKB-UniRule"/>
</dbReference>
<dbReference type="NCBIfam" id="TIGR00188">
    <property type="entry name" value="rnpA"/>
    <property type="match status" value="1"/>
</dbReference>
<dbReference type="Proteomes" id="UP000244926">
    <property type="component" value="Chromosome I"/>
</dbReference>
<evidence type="ECO:0000256" key="5">
    <source>
        <dbReference type="ARBA" id="ARBA00022801"/>
    </source>
</evidence>
<keyword evidence="5 7" id="KW-0378">Hydrolase</keyword>
<gene>
    <name evidence="7 9" type="primary">rnpA</name>
    <name evidence="9" type="ORF">C10C_0905</name>
</gene>
<dbReference type="AlphaFoldDB" id="A0A2R8FCH7"/>
<keyword evidence="10" id="KW-1185">Reference proteome</keyword>
<comment type="similarity">
    <text evidence="7">Belongs to the RnpA family.</text>
</comment>
<evidence type="ECO:0000256" key="2">
    <source>
        <dbReference type="ARBA" id="ARBA00022694"/>
    </source>
</evidence>
<evidence type="ECO:0000256" key="1">
    <source>
        <dbReference type="ARBA" id="ARBA00002663"/>
    </source>
</evidence>
<dbReference type="HAMAP" id="MF_00227">
    <property type="entry name" value="RNase_P"/>
    <property type="match status" value="1"/>
</dbReference>
<dbReference type="RefSeq" id="WP_108896977.1">
    <property type="nucleotide sequence ID" value="NZ_LT993738.1"/>
</dbReference>
<evidence type="ECO:0000313" key="9">
    <source>
        <dbReference type="EMBL" id="SPN74042.1"/>
    </source>
</evidence>
<dbReference type="PROSITE" id="PS00648">
    <property type="entry name" value="RIBONUCLEASE_P"/>
    <property type="match status" value="1"/>
</dbReference>
<comment type="subunit">
    <text evidence="7">Consists of a catalytic RNA component (M1 or rnpB) and a protein subunit.</text>
</comment>
<sequence>MHQLTLPKHARVLKRKQFLYITRSGFCCRGSQVTFYVTPSRYSGNCKVGITVSKKFGKAHERNYFKRLVREAFRHVRHQLPNCQIVVFPKAHKHQPIFFKLLEDFVSQIPEGMSRFKKIKATTGDECIPKNEKCANAPH</sequence>
<dbReference type="GO" id="GO:0030677">
    <property type="term" value="C:ribonuclease P complex"/>
    <property type="evidence" value="ECO:0007669"/>
    <property type="project" value="TreeGrafter"/>
</dbReference>
<keyword evidence="2 7" id="KW-0819">tRNA processing</keyword>